<comment type="similarity">
    <text evidence="1">Belongs to the peptidase A1 family.</text>
</comment>
<sequence length="450" mass="49292">MQANMRFSLCAALALVASTYAAPQPVNDDGFTPLKVITEANHLAKRDGHILPLFQVWDTGLSDYQMFGGIDVTVGGQTFRLLFDSAASDIWIPSASFKCYTAPVEGFEPSPENFCVNAVYHSDTLSGGIIDNLNYNETYVNGYNAFYGRAGYETVTIGGVTVKKQQIGFIDKGHWDVNTTAGCIGFAFPLYASEFFPGNDPLKDKESDRLPAINWHLNAFKEGSIAPVFSHIYDKGFFPVGHEIGKLVLGGIPDVELTTEWASSPILKVVKQDLREPLSEAALKNTPYPDYGKYKITGEGVTFTVNGKTFPALDGTGDTFFIEIDSGSVPVFAAKSVIEEIAAALDPPFKYDSKRDANSLFGPCNTILKDMTLNIGGVSLPISKDSLMYTTTDVPGPPLPSESNDECAIAFYPNYPKYDENYLFLGTRVLREFVTVYDVGKLQMRFAGRK</sequence>
<dbReference type="GO" id="GO:0000324">
    <property type="term" value="C:fungal-type vacuole"/>
    <property type="evidence" value="ECO:0007669"/>
    <property type="project" value="TreeGrafter"/>
</dbReference>
<dbReference type="PANTHER" id="PTHR47966">
    <property type="entry name" value="BETA-SITE APP-CLEAVING ENZYME, ISOFORM A-RELATED"/>
    <property type="match status" value="1"/>
</dbReference>
<dbReference type="PRINTS" id="PR00792">
    <property type="entry name" value="PEPSIN"/>
</dbReference>
<evidence type="ECO:0000313" key="5">
    <source>
        <dbReference type="EMBL" id="SMQ52140.1"/>
    </source>
</evidence>
<evidence type="ECO:0000256" key="3">
    <source>
        <dbReference type="SAM" id="SignalP"/>
    </source>
</evidence>
<dbReference type="SUPFAM" id="SSF50630">
    <property type="entry name" value="Acid proteases"/>
    <property type="match status" value="1"/>
</dbReference>
<organism evidence="5 6">
    <name type="scientific">Zymoseptoria tritici (strain ST99CH_3D7)</name>
    <dbReference type="NCBI Taxonomy" id="1276538"/>
    <lineage>
        <taxon>Eukaryota</taxon>
        <taxon>Fungi</taxon>
        <taxon>Dikarya</taxon>
        <taxon>Ascomycota</taxon>
        <taxon>Pezizomycotina</taxon>
        <taxon>Dothideomycetes</taxon>
        <taxon>Dothideomycetidae</taxon>
        <taxon>Mycosphaerellales</taxon>
        <taxon>Mycosphaerellaceae</taxon>
        <taxon>Zymoseptoria</taxon>
    </lineage>
</organism>
<feature type="signal peptide" evidence="3">
    <location>
        <begin position="1"/>
        <end position="21"/>
    </location>
</feature>
<dbReference type="STRING" id="1276538.A0A1X7RXZ7"/>
<dbReference type="AlphaFoldDB" id="A0A1X7RXZ7"/>
<proteinExistence type="inferred from homology"/>
<keyword evidence="2" id="KW-1015">Disulfide bond</keyword>
<evidence type="ECO:0000256" key="1">
    <source>
        <dbReference type="ARBA" id="ARBA00007447"/>
    </source>
</evidence>
<keyword evidence="3" id="KW-0732">Signal</keyword>
<feature type="domain" description="Peptidase A1" evidence="4">
    <location>
        <begin position="66"/>
        <end position="447"/>
    </location>
</feature>
<dbReference type="GO" id="GO:0006508">
    <property type="term" value="P:proteolysis"/>
    <property type="evidence" value="ECO:0007669"/>
    <property type="project" value="InterPro"/>
</dbReference>
<dbReference type="InterPro" id="IPR021109">
    <property type="entry name" value="Peptidase_aspartic_dom_sf"/>
</dbReference>
<evidence type="ECO:0000313" key="6">
    <source>
        <dbReference type="Proteomes" id="UP000215127"/>
    </source>
</evidence>
<dbReference type="InterPro" id="IPR001461">
    <property type="entry name" value="Aspartic_peptidase_A1"/>
</dbReference>
<dbReference type="Gene3D" id="2.40.70.10">
    <property type="entry name" value="Acid Proteases"/>
    <property type="match status" value="2"/>
</dbReference>
<dbReference type="EMBL" id="LT853698">
    <property type="protein sequence ID" value="SMQ52140.1"/>
    <property type="molecule type" value="Genomic_DNA"/>
</dbReference>
<dbReference type="InterPro" id="IPR034164">
    <property type="entry name" value="Pepsin-like_dom"/>
</dbReference>
<dbReference type="InterPro" id="IPR033121">
    <property type="entry name" value="PEPTIDASE_A1"/>
</dbReference>
<evidence type="ECO:0000256" key="2">
    <source>
        <dbReference type="PIRSR" id="PIRSR601461-2"/>
    </source>
</evidence>
<evidence type="ECO:0000259" key="4">
    <source>
        <dbReference type="PROSITE" id="PS51767"/>
    </source>
</evidence>
<dbReference type="Pfam" id="PF00026">
    <property type="entry name" value="Asp"/>
    <property type="match status" value="1"/>
</dbReference>
<dbReference type="Proteomes" id="UP000215127">
    <property type="component" value="Chromosome 7"/>
</dbReference>
<name>A0A1X7RXZ7_ZYMT9</name>
<keyword evidence="6" id="KW-1185">Reference proteome</keyword>
<dbReference type="PANTHER" id="PTHR47966:SF47">
    <property type="entry name" value="ENDOPEPTIDASE, PUTATIVE (AFU_ORTHOLOGUE AFUA_3G01220)-RELATED"/>
    <property type="match status" value="1"/>
</dbReference>
<gene>
    <name evidence="5" type="ORF">ZT3D7_G7293</name>
</gene>
<feature type="disulfide bond" evidence="2">
    <location>
        <begin position="364"/>
        <end position="407"/>
    </location>
</feature>
<dbReference type="PROSITE" id="PS51767">
    <property type="entry name" value="PEPTIDASE_A1"/>
    <property type="match status" value="1"/>
</dbReference>
<dbReference type="GO" id="GO:0004190">
    <property type="term" value="F:aspartic-type endopeptidase activity"/>
    <property type="evidence" value="ECO:0007669"/>
    <property type="project" value="InterPro"/>
</dbReference>
<protein>
    <recommendedName>
        <fullName evidence="4">Peptidase A1 domain-containing protein</fullName>
    </recommendedName>
</protein>
<reference evidence="5 6" key="1">
    <citation type="submission" date="2016-06" db="EMBL/GenBank/DDBJ databases">
        <authorList>
            <person name="Kjaerup R.B."/>
            <person name="Dalgaard T.S."/>
            <person name="Juul-Madsen H.R."/>
        </authorList>
    </citation>
    <scope>NUCLEOTIDE SEQUENCE [LARGE SCALE GENOMIC DNA]</scope>
</reference>
<accession>A0A1X7RXZ7</accession>
<dbReference type="CDD" id="cd05471">
    <property type="entry name" value="pepsin_like"/>
    <property type="match status" value="1"/>
</dbReference>
<feature type="chain" id="PRO_5012598069" description="Peptidase A1 domain-containing protein" evidence="3">
    <location>
        <begin position="22"/>
        <end position="450"/>
    </location>
</feature>